<dbReference type="CDD" id="cd00609">
    <property type="entry name" value="AAT_like"/>
    <property type="match status" value="1"/>
</dbReference>
<evidence type="ECO:0000256" key="2">
    <source>
        <dbReference type="ARBA" id="ARBA00007441"/>
    </source>
</evidence>
<comment type="caution">
    <text evidence="8">The sequence shown here is derived from an EMBL/GenBank/DDBJ whole genome shotgun (WGS) entry which is preliminary data.</text>
</comment>
<dbReference type="EC" id="2.6.1.-" evidence="6"/>
<sequence length="392" mass="43160">MVKALNNNVTKNLQRTGIRRFNELVAKVPGAIKLTVGEIDLPTPTNTKLRGINAITENVTKYTPNAGDLELRTTISEYLAAHYHLNYSAKDEIIVTVGGSEAIDTSFRTILEPEDEIIIPAPCFPGYLGSGILSQSKIVLVDTSSSGFKLTPEQLENSITDATKLVVLNYPNNPTGSILTTEELEALAKIIIKHDLYVLTDEMYATLVYDGIDIAPSIAAIDGMKERTIIVNGVSKSSSMTGWRVGYIATSAAIVEQALKVHQYAVASPASMAQKAAITALTTDFPETQKMSALFEHRRDVLVSYLSRLDLKFNRPVGAFYCFLDISEFGMDSWSFAEKMLYDYKLAVVPGNSFSEYGDNYVRLSFAVDEKIIVEAMKRLTAGVTELRKRNV</sequence>
<dbReference type="Proteomes" id="UP000051727">
    <property type="component" value="Unassembled WGS sequence"/>
</dbReference>
<dbReference type="InterPro" id="IPR004839">
    <property type="entry name" value="Aminotransferase_I/II_large"/>
</dbReference>
<evidence type="ECO:0000256" key="1">
    <source>
        <dbReference type="ARBA" id="ARBA00001933"/>
    </source>
</evidence>
<dbReference type="Gene3D" id="3.90.1150.10">
    <property type="entry name" value="Aspartate Aminotransferase, domain 1"/>
    <property type="match status" value="1"/>
</dbReference>
<evidence type="ECO:0000256" key="4">
    <source>
        <dbReference type="ARBA" id="ARBA00022679"/>
    </source>
</evidence>
<dbReference type="EMBL" id="JQAR01000018">
    <property type="protein sequence ID" value="KRN27808.1"/>
    <property type="molecule type" value="Genomic_DNA"/>
</dbReference>
<dbReference type="Gene3D" id="3.40.640.10">
    <property type="entry name" value="Type I PLP-dependent aspartate aminotransferase-like (Major domain)"/>
    <property type="match status" value="1"/>
</dbReference>
<dbReference type="InterPro" id="IPR015421">
    <property type="entry name" value="PyrdxlP-dep_Trfase_major"/>
</dbReference>
<evidence type="ECO:0000256" key="6">
    <source>
        <dbReference type="RuleBase" id="RU000481"/>
    </source>
</evidence>
<keyword evidence="3 6" id="KW-0032">Aminotransferase</keyword>
<comment type="cofactor">
    <cofactor evidence="1 6">
        <name>pyridoxal 5'-phosphate</name>
        <dbReference type="ChEBI" id="CHEBI:597326"/>
    </cofactor>
</comment>
<dbReference type="STRING" id="1618.IV36_GL000701"/>
<dbReference type="Pfam" id="PF00155">
    <property type="entry name" value="Aminotran_1_2"/>
    <property type="match status" value="1"/>
</dbReference>
<evidence type="ECO:0000259" key="7">
    <source>
        <dbReference type="Pfam" id="PF00155"/>
    </source>
</evidence>
<evidence type="ECO:0000313" key="9">
    <source>
        <dbReference type="Proteomes" id="UP000051727"/>
    </source>
</evidence>
<dbReference type="PANTHER" id="PTHR46383:SF4">
    <property type="entry name" value="AMINOTRANSFERASE"/>
    <property type="match status" value="1"/>
</dbReference>
<dbReference type="PANTHER" id="PTHR46383">
    <property type="entry name" value="ASPARTATE AMINOTRANSFERASE"/>
    <property type="match status" value="1"/>
</dbReference>
<dbReference type="AlphaFoldDB" id="A0A0R2FH00"/>
<dbReference type="OrthoDB" id="9802328at2"/>
<evidence type="ECO:0000256" key="3">
    <source>
        <dbReference type="ARBA" id="ARBA00022576"/>
    </source>
</evidence>
<dbReference type="PROSITE" id="PS00105">
    <property type="entry name" value="AA_TRANSFER_CLASS_1"/>
    <property type="match status" value="1"/>
</dbReference>
<dbReference type="SUPFAM" id="SSF53383">
    <property type="entry name" value="PLP-dependent transferases"/>
    <property type="match status" value="1"/>
</dbReference>
<reference evidence="8 9" key="1">
    <citation type="journal article" date="2015" name="Genome Announc.">
        <title>Expanding the biotechnology potential of lactobacilli through comparative genomics of 213 strains and associated genera.</title>
        <authorList>
            <person name="Sun Z."/>
            <person name="Harris H.M."/>
            <person name="McCann A."/>
            <person name="Guo C."/>
            <person name="Argimon S."/>
            <person name="Zhang W."/>
            <person name="Yang X."/>
            <person name="Jeffery I.B."/>
            <person name="Cooney J.C."/>
            <person name="Kagawa T.F."/>
            <person name="Liu W."/>
            <person name="Song Y."/>
            <person name="Salvetti E."/>
            <person name="Wrobel A."/>
            <person name="Rasinkangas P."/>
            <person name="Parkhill J."/>
            <person name="Rea M.C."/>
            <person name="O'Sullivan O."/>
            <person name="Ritari J."/>
            <person name="Douillard F.P."/>
            <person name="Paul Ross R."/>
            <person name="Yang R."/>
            <person name="Briner A.E."/>
            <person name="Felis G.E."/>
            <person name="de Vos W.M."/>
            <person name="Barrangou R."/>
            <person name="Klaenhammer T.R."/>
            <person name="Caufield P.W."/>
            <person name="Cui Y."/>
            <person name="Zhang H."/>
            <person name="O'Toole P.W."/>
        </authorList>
    </citation>
    <scope>NUCLEOTIDE SEQUENCE [LARGE SCALE GENOMIC DNA]</scope>
    <source>
        <strain evidence="8 9">ATCC 27304</strain>
    </source>
</reference>
<keyword evidence="4 6" id="KW-0808">Transferase</keyword>
<accession>A0A0R2FH00</accession>
<dbReference type="PATRIC" id="fig|1618.3.peg.703"/>
<dbReference type="RefSeq" id="WP_056991669.1">
    <property type="nucleotide sequence ID" value="NZ_JQAR01000018.1"/>
</dbReference>
<feature type="domain" description="Aminotransferase class I/classII large" evidence="7">
    <location>
        <begin position="32"/>
        <end position="380"/>
    </location>
</feature>
<dbReference type="GO" id="GO:0008483">
    <property type="term" value="F:transaminase activity"/>
    <property type="evidence" value="ECO:0007669"/>
    <property type="project" value="UniProtKB-KW"/>
</dbReference>
<comment type="similarity">
    <text evidence="2 6">Belongs to the class-I pyridoxal-phosphate-dependent aminotransferase family.</text>
</comment>
<name>A0A0R2FH00_9LACO</name>
<dbReference type="InterPro" id="IPR004838">
    <property type="entry name" value="NHTrfase_class1_PyrdxlP-BS"/>
</dbReference>
<dbReference type="GO" id="GO:0030170">
    <property type="term" value="F:pyridoxal phosphate binding"/>
    <property type="evidence" value="ECO:0007669"/>
    <property type="project" value="InterPro"/>
</dbReference>
<gene>
    <name evidence="8" type="ORF">IV36_GL000701</name>
</gene>
<dbReference type="GO" id="GO:0006520">
    <property type="term" value="P:amino acid metabolic process"/>
    <property type="evidence" value="ECO:0007669"/>
    <property type="project" value="InterPro"/>
</dbReference>
<dbReference type="InterPro" id="IPR050596">
    <property type="entry name" value="AspAT/PAT-like"/>
</dbReference>
<evidence type="ECO:0000313" key="8">
    <source>
        <dbReference type="EMBL" id="KRN27808.1"/>
    </source>
</evidence>
<evidence type="ECO:0000256" key="5">
    <source>
        <dbReference type="ARBA" id="ARBA00022898"/>
    </source>
</evidence>
<proteinExistence type="inferred from homology"/>
<organism evidence="8 9">
    <name type="scientific">Liquorilactobacillus mali</name>
    <dbReference type="NCBI Taxonomy" id="1618"/>
    <lineage>
        <taxon>Bacteria</taxon>
        <taxon>Bacillati</taxon>
        <taxon>Bacillota</taxon>
        <taxon>Bacilli</taxon>
        <taxon>Lactobacillales</taxon>
        <taxon>Lactobacillaceae</taxon>
        <taxon>Liquorilactobacillus</taxon>
    </lineage>
</organism>
<keyword evidence="5" id="KW-0663">Pyridoxal phosphate</keyword>
<dbReference type="InterPro" id="IPR015422">
    <property type="entry name" value="PyrdxlP-dep_Trfase_small"/>
</dbReference>
<dbReference type="FunFam" id="3.40.640.10:FF:000033">
    <property type="entry name" value="Aspartate aminotransferase"/>
    <property type="match status" value="1"/>
</dbReference>
<protein>
    <recommendedName>
        <fullName evidence="6">Aminotransferase</fullName>
        <ecNumber evidence="6">2.6.1.-</ecNumber>
    </recommendedName>
</protein>
<dbReference type="InterPro" id="IPR015424">
    <property type="entry name" value="PyrdxlP-dep_Trfase"/>
</dbReference>